<reference evidence="3" key="2">
    <citation type="submission" date="2016-04" db="UniProtKB">
        <authorList>
            <consortium name="WormBaseParasite"/>
        </authorList>
    </citation>
    <scope>IDENTIFICATION</scope>
</reference>
<dbReference type="AlphaFoldDB" id="A0A158P655"/>
<proteinExistence type="predicted"/>
<keyword evidence="2" id="KW-1185">Reference proteome</keyword>
<feature type="region of interest" description="Disordered" evidence="1">
    <location>
        <begin position="44"/>
        <end position="64"/>
    </location>
</feature>
<evidence type="ECO:0000256" key="1">
    <source>
        <dbReference type="SAM" id="MobiDB-lite"/>
    </source>
</evidence>
<name>A0A158P655_ANGCA</name>
<protein>
    <submittedName>
        <fullName evidence="3">Uncharacterized protein</fullName>
    </submittedName>
</protein>
<sequence>MRDGAFDTAKFAKVIFSDSSREIIVAARRAPVRLLINKPYWRNKGNGVVNESTQSGSSSEAPYPAAKRNRCNAWRPCLDLEKMIKRYWYILKFSVIVLYVLRCEMNY</sequence>
<organism evidence="2 3">
    <name type="scientific">Angiostrongylus cantonensis</name>
    <name type="common">Rat lungworm</name>
    <dbReference type="NCBI Taxonomy" id="6313"/>
    <lineage>
        <taxon>Eukaryota</taxon>
        <taxon>Metazoa</taxon>
        <taxon>Ecdysozoa</taxon>
        <taxon>Nematoda</taxon>
        <taxon>Chromadorea</taxon>
        <taxon>Rhabditida</taxon>
        <taxon>Rhabditina</taxon>
        <taxon>Rhabditomorpha</taxon>
        <taxon>Strongyloidea</taxon>
        <taxon>Metastrongylidae</taxon>
        <taxon>Angiostrongylus</taxon>
    </lineage>
</organism>
<dbReference type="WBParaSite" id="ACAC_0000062001-mRNA-1">
    <property type="protein sequence ID" value="ACAC_0000062001-mRNA-1"/>
    <property type="gene ID" value="ACAC_0000062001"/>
</dbReference>
<feature type="compositionally biased region" description="Polar residues" evidence="1">
    <location>
        <begin position="49"/>
        <end position="60"/>
    </location>
</feature>
<evidence type="ECO:0000313" key="2">
    <source>
        <dbReference type="Proteomes" id="UP000035642"/>
    </source>
</evidence>
<reference evidence="2" key="1">
    <citation type="submission" date="2012-09" db="EMBL/GenBank/DDBJ databases">
        <authorList>
            <person name="Martin A.A."/>
        </authorList>
    </citation>
    <scope>NUCLEOTIDE SEQUENCE</scope>
</reference>
<evidence type="ECO:0000313" key="3">
    <source>
        <dbReference type="WBParaSite" id="ACAC_0000062001-mRNA-1"/>
    </source>
</evidence>
<dbReference type="Proteomes" id="UP000035642">
    <property type="component" value="Unassembled WGS sequence"/>
</dbReference>
<accession>A0A158P655</accession>